<keyword evidence="5 13" id="KW-0349">Heme</keyword>
<evidence type="ECO:0000256" key="2">
    <source>
        <dbReference type="ARBA" id="ARBA00004174"/>
    </source>
</evidence>
<evidence type="ECO:0000256" key="9">
    <source>
        <dbReference type="ARBA" id="ARBA00023002"/>
    </source>
</evidence>
<protein>
    <recommendedName>
        <fullName evidence="17">Cytochrome P450</fullName>
    </recommendedName>
</protein>
<dbReference type="InterPro" id="IPR050476">
    <property type="entry name" value="Insect_CytP450_Detox"/>
</dbReference>
<dbReference type="Gene3D" id="1.10.630.10">
    <property type="entry name" value="Cytochrome P450"/>
    <property type="match status" value="1"/>
</dbReference>
<keyword evidence="7" id="KW-0256">Endoplasmic reticulum</keyword>
<dbReference type="GO" id="GO:0005506">
    <property type="term" value="F:iron ion binding"/>
    <property type="evidence" value="ECO:0007669"/>
    <property type="project" value="InterPro"/>
</dbReference>
<proteinExistence type="inferred from homology"/>
<reference evidence="15" key="1">
    <citation type="submission" date="2021-12" db="EMBL/GenBank/DDBJ databases">
        <authorList>
            <person name="King R."/>
        </authorList>
    </citation>
    <scope>NUCLEOTIDE SEQUENCE</scope>
</reference>
<evidence type="ECO:0000313" key="16">
    <source>
        <dbReference type="Proteomes" id="UP001154078"/>
    </source>
</evidence>
<dbReference type="EMBL" id="OV121140">
    <property type="protein sequence ID" value="CAH0564731.1"/>
    <property type="molecule type" value="Genomic_DNA"/>
</dbReference>
<comment type="cofactor">
    <cofactor evidence="1 13">
        <name>heme</name>
        <dbReference type="ChEBI" id="CHEBI:30413"/>
    </cofactor>
</comment>
<dbReference type="GO" id="GO:0004497">
    <property type="term" value="F:monooxygenase activity"/>
    <property type="evidence" value="ECO:0007669"/>
    <property type="project" value="UniProtKB-KW"/>
</dbReference>
<dbReference type="PRINTS" id="PR00464">
    <property type="entry name" value="EP450II"/>
</dbReference>
<evidence type="ECO:0000256" key="1">
    <source>
        <dbReference type="ARBA" id="ARBA00001971"/>
    </source>
</evidence>
<evidence type="ECO:0000256" key="3">
    <source>
        <dbReference type="ARBA" id="ARBA00004406"/>
    </source>
</evidence>
<dbReference type="GO" id="GO:0020037">
    <property type="term" value="F:heme binding"/>
    <property type="evidence" value="ECO:0007669"/>
    <property type="project" value="InterPro"/>
</dbReference>
<keyword evidence="8" id="KW-0492">Microsome</keyword>
<evidence type="ECO:0000256" key="14">
    <source>
        <dbReference type="RuleBase" id="RU000461"/>
    </source>
</evidence>
<dbReference type="SUPFAM" id="SSF48264">
    <property type="entry name" value="Cytochrome P450"/>
    <property type="match status" value="1"/>
</dbReference>
<dbReference type="Pfam" id="PF00067">
    <property type="entry name" value="p450"/>
    <property type="match status" value="1"/>
</dbReference>
<evidence type="ECO:0000256" key="12">
    <source>
        <dbReference type="ARBA" id="ARBA00023136"/>
    </source>
</evidence>
<evidence type="ECO:0000256" key="4">
    <source>
        <dbReference type="ARBA" id="ARBA00010617"/>
    </source>
</evidence>
<dbReference type="FunFam" id="1.10.630.10:FF:000042">
    <property type="entry name" value="Cytochrome P450"/>
    <property type="match status" value="1"/>
</dbReference>
<evidence type="ECO:0000256" key="13">
    <source>
        <dbReference type="PIRSR" id="PIRSR602402-1"/>
    </source>
</evidence>
<keyword evidence="9 14" id="KW-0560">Oxidoreductase</keyword>
<evidence type="ECO:0008006" key="17">
    <source>
        <dbReference type="Google" id="ProtNLM"/>
    </source>
</evidence>
<accession>A0A9P0BI52</accession>
<comment type="subcellular location">
    <subcellularLocation>
        <location evidence="3">Endoplasmic reticulum membrane</location>
        <topology evidence="3">Peripheral membrane protein</topology>
    </subcellularLocation>
    <subcellularLocation>
        <location evidence="2">Microsome membrane</location>
        <topology evidence="2">Peripheral membrane protein</topology>
    </subcellularLocation>
</comment>
<dbReference type="PANTHER" id="PTHR24292">
    <property type="entry name" value="CYTOCHROME P450"/>
    <property type="match status" value="1"/>
</dbReference>
<dbReference type="OrthoDB" id="2789670at2759"/>
<dbReference type="InterPro" id="IPR002402">
    <property type="entry name" value="Cyt_P450_E_grp-II"/>
</dbReference>
<keyword evidence="12" id="KW-0472">Membrane</keyword>
<feature type="binding site" description="axial binding residue" evidence="13">
    <location>
        <position position="466"/>
    </location>
    <ligand>
        <name>heme</name>
        <dbReference type="ChEBI" id="CHEBI:30413"/>
    </ligand>
    <ligandPart>
        <name>Fe</name>
        <dbReference type="ChEBI" id="CHEBI:18248"/>
    </ligandPart>
</feature>
<dbReference type="GO" id="GO:0016705">
    <property type="term" value="F:oxidoreductase activity, acting on paired donors, with incorporation or reduction of molecular oxygen"/>
    <property type="evidence" value="ECO:0007669"/>
    <property type="project" value="InterPro"/>
</dbReference>
<keyword evidence="6 13" id="KW-0479">Metal-binding</keyword>
<evidence type="ECO:0000256" key="5">
    <source>
        <dbReference type="ARBA" id="ARBA00022617"/>
    </source>
</evidence>
<dbReference type="PROSITE" id="PS00086">
    <property type="entry name" value="CYTOCHROME_P450"/>
    <property type="match status" value="1"/>
</dbReference>
<evidence type="ECO:0000256" key="7">
    <source>
        <dbReference type="ARBA" id="ARBA00022824"/>
    </source>
</evidence>
<sequence length="523" mass="60417">MLWVFISVLAAYYVYEKIYKPSLYWTKRGVFHSKPWVRFFKTFIRRKAIAETVKEAYDLYPDRRYFGSFQFLYPSLFLRDIDLIKKVTVKDFEHFPDHLLVFNNDNDPLTNSSLFALKGEKWKNMRATLSPAFTSSKMKSMFILMNEIAENYVKNLGRNEEKLKEIEMKDLFSKYTTDIIATCAFGIDVDSLENDQNDFFFMGKAITKTTILGALKAVCIGFFPKITGYFGLRVFPSKVTDFFSQTMKETIAYREKQNIVRPDMVHLLLEARRGNLKIEDKENVPETGFATVKESYGIKSSGKIEITDDLMTGQALIFFFAGFETGSTVMSFLSYELALNTEIQSKLQQEIDEAMQKCNDNITYEEILSLKYLDQVISETLRKYPPGFALNRQCTKNYKIEAKLEHENDLIVEKGCSIVIPVFAIHRDPQFFPEPDKFEPDRFSEENKGNILAGTYMPFGSGPRNCIASRFALLETKALMVQIFSKFEVYPIEKTSIPLKLAKTQMLGSADGFWLGLRKRNDK</sequence>
<comment type="similarity">
    <text evidence="4 14">Belongs to the cytochrome P450 family.</text>
</comment>
<dbReference type="PRINTS" id="PR00385">
    <property type="entry name" value="P450"/>
</dbReference>
<keyword evidence="10 13" id="KW-0408">Iron</keyword>
<evidence type="ECO:0000256" key="8">
    <source>
        <dbReference type="ARBA" id="ARBA00022848"/>
    </source>
</evidence>
<dbReference type="InterPro" id="IPR017972">
    <property type="entry name" value="Cyt_P450_CS"/>
</dbReference>
<dbReference type="InterPro" id="IPR001128">
    <property type="entry name" value="Cyt_P450"/>
</dbReference>
<name>A0A9P0BI52_BRAAE</name>
<gene>
    <name evidence="15" type="ORF">MELIAE_LOCUS13205</name>
</gene>
<dbReference type="InterPro" id="IPR036396">
    <property type="entry name" value="Cyt_P450_sf"/>
</dbReference>
<dbReference type="CDD" id="cd11056">
    <property type="entry name" value="CYP6-like"/>
    <property type="match status" value="1"/>
</dbReference>
<keyword evidence="11 14" id="KW-0503">Monooxygenase</keyword>
<evidence type="ECO:0000313" key="15">
    <source>
        <dbReference type="EMBL" id="CAH0564731.1"/>
    </source>
</evidence>
<evidence type="ECO:0000256" key="10">
    <source>
        <dbReference type="ARBA" id="ARBA00023004"/>
    </source>
</evidence>
<evidence type="ECO:0000256" key="11">
    <source>
        <dbReference type="ARBA" id="ARBA00023033"/>
    </source>
</evidence>
<dbReference type="Proteomes" id="UP001154078">
    <property type="component" value="Chromosome 9"/>
</dbReference>
<keyword evidence="16" id="KW-1185">Reference proteome</keyword>
<evidence type="ECO:0000256" key="6">
    <source>
        <dbReference type="ARBA" id="ARBA00022723"/>
    </source>
</evidence>
<dbReference type="AlphaFoldDB" id="A0A9P0BI52"/>
<dbReference type="PANTHER" id="PTHR24292:SF54">
    <property type="entry name" value="CYP9F3-RELATED"/>
    <property type="match status" value="1"/>
</dbReference>
<dbReference type="GO" id="GO:0005789">
    <property type="term" value="C:endoplasmic reticulum membrane"/>
    <property type="evidence" value="ECO:0007669"/>
    <property type="project" value="UniProtKB-SubCell"/>
</dbReference>
<organism evidence="15 16">
    <name type="scientific">Brassicogethes aeneus</name>
    <name type="common">Rape pollen beetle</name>
    <name type="synonym">Meligethes aeneus</name>
    <dbReference type="NCBI Taxonomy" id="1431903"/>
    <lineage>
        <taxon>Eukaryota</taxon>
        <taxon>Metazoa</taxon>
        <taxon>Ecdysozoa</taxon>
        <taxon>Arthropoda</taxon>
        <taxon>Hexapoda</taxon>
        <taxon>Insecta</taxon>
        <taxon>Pterygota</taxon>
        <taxon>Neoptera</taxon>
        <taxon>Endopterygota</taxon>
        <taxon>Coleoptera</taxon>
        <taxon>Polyphaga</taxon>
        <taxon>Cucujiformia</taxon>
        <taxon>Nitidulidae</taxon>
        <taxon>Meligethinae</taxon>
        <taxon>Brassicogethes</taxon>
    </lineage>
</organism>